<dbReference type="Pfam" id="PF08239">
    <property type="entry name" value="SH3_3"/>
    <property type="match status" value="1"/>
</dbReference>
<accession>A0A1I2ASD3</accession>
<protein>
    <submittedName>
        <fullName evidence="3">SH3 domain-containing protein</fullName>
    </submittedName>
</protein>
<dbReference type="RefSeq" id="WP_149756807.1">
    <property type="nucleotide sequence ID" value="NZ_FOMS01000010.1"/>
</dbReference>
<feature type="region of interest" description="Disordered" evidence="1">
    <location>
        <begin position="111"/>
        <end position="140"/>
    </location>
</feature>
<dbReference type="PROSITE" id="PS51781">
    <property type="entry name" value="SH3B"/>
    <property type="match status" value="1"/>
</dbReference>
<evidence type="ECO:0000259" key="2">
    <source>
        <dbReference type="PROSITE" id="PS51781"/>
    </source>
</evidence>
<gene>
    <name evidence="3" type="ORF">SAMN04515678_1107</name>
</gene>
<dbReference type="InterPro" id="IPR003646">
    <property type="entry name" value="SH3-like_bac-type"/>
</dbReference>
<name>A0A1I2ASD3_9RHOB</name>
<dbReference type="SMART" id="SM00287">
    <property type="entry name" value="SH3b"/>
    <property type="match status" value="1"/>
</dbReference>
<dbReference type="OrthoDB" id="7433551at2"/>
<evidence type="ECO:0000256" key="1">
    <source>
        <dbReference type="SAM" id="MobiDB-lite"/>
    </source>
</evidence>
<evidence type="ECO:0000313" key="3">
    <source>
        <dbReference type="EMBL" id="SFE45790.1"/>
    </source>
</evidence>
<dbReference type="Gene3D" id="2.30.30.40">
    <property type="entry name" value="SH3 Domains"/>
    <property type="match status" value="1"/>
</dbReference>
<dbReference type="EMBL" id="FOMS01000010">
    <property type="protein sequence ID" value="SFE45790.1"/>
    <property type="molecule type" value="Genomic_DNA"/>
</dbReference>
<dbReference type="Proteomes" id="UP000325289">
    <property type="component" value="Unassembled WGS sequence"/>
</dbReference>
<sequence>MKSFILATFGFLFLGFYEMSGGTDFEPGWWLDKAGAEEASVAQAGPQDDQVARADTGGMLTQVVARPAEASISEENAAEAEANAAAEAESETAQTNGRVDDLLLTRREVPAQETKVSTASSASVETSSAEADSGQESFRDIRSVDGNVVNMRSGPGTDFSVVAQLSRGDDVEVLRDTGTGWIKLRVIETDRIGWMADWLVTASAE</sequence>
<organism evidence="3 4">
    <name type="scientific">Roseivivax sediminis</name>
    <dbReference type="NCBI Taxonomy" id="936889"/>
    <lineage>
        <taxon>Bacteria</taxon>
        <taxon>Pseudomonadati</taxon>
        <taxon>Pseudomonadota</taxon>
        <taxon>Alphaproteobacteria</taxon>
        <taxon>Rhodobacterales</taxon>
        <taxon>Roseobacteraceae</taxon>
        <taxon>Roseivivax</taxon>
    </lineage>
</organism>
<feature type="compositionally biased region" description="Low complexity" evidence="1">
    <location>
        <begin position="116"/>
        <end position="131"/>
    </location>
</feature>
<dbReference type="AlphaFoldDB" id="A0A1I2ASD3"/>
<reference evidence="3 4" key="1">
    <citation type="submission" date="2016-10" db="EMBL/GenBank/DDBJ databases">
        <authorList>
            <person name="Varghese N."/>
            <person name="Submissions S."/>
        </authorList>
    </citation>
    <scope>NUCLEOTIDE SEQUENCE [LARGE SCALE GENOMIC DNA]</scope>
    <source>
        <strain evidence="4">YIM D21,KCTC 23444,ACCC 10710</strain>
    </source>
</reference>
<feature type="domain" description="SH3b" evidence="2">
    <location>
        <begin position="139"/>
        <end position="203"/>
    </location>
</feature>
<keyword evidence="4" id="KW-1185">Reference proteome</keyword>
<proteinExistence type="predicted"/>
<evidence type="ECO:0000313" key="4">
    <source>
        <dbReference type="Proteomes" id="UP000325289"/>
    </source>
</evidence>